<name>X6M3G3_RETFI</name>
<reference evidence="1 2" key="1">
    <citation type="journal article" date="2013" name="Curr. Biol.">
        <title>The Genome of the Foraminiferan Reticulomyxa filosa.</title>
        <authorList>
            <person name="Glockner G."/>
            <person name="Hulsmann N."/>
            <person name="Schleicher M."/>
            <person name="Noegel A.A."/>
            <person name="Eichinger L."/>
            <person name="Gallinger C."/>
            <person name="Pawlowski J."/>
            <person name="Sierra R."/>
            <person name="Euteneuer U."/>
            <person name="Pillet L."/>
            <person name="Moustafa A."/>
            <person name="Platzer M."/>
            <person name="Groth M."/>
            <person name="Szafranski K."/>
            <person name="Schliwa M."/>
        </authorList>
    </citation>
    <scope>NUCLEOTIDE SEQUENCE [LARGE SCALE GENOMIC DNA]</scope>
</reference>
<dbReference type="Proteomes" id="UP000023152">
    <property type="component" value="Unassembled WGS sequence"/>
</dbReference>
<keyword evidence="2" id="KW-1185">Reference proteome</keyword>
<gene>
    <name evidence="1" type="ORF">RFI_28923</name>
</gene>
<evidence type="ECO:0000313" key="2">
    <source>
        <dbReference type="Proteomes" id="UP000023152"/>
    </source>
</evidence>
<dbReference type="EMBL" id="ASPP01024970">
    <property type="protein sequence ID" value="ETO08464.1"/>
    <property type="molecule type" value="Genomic_DNA"/>
</dbReference>
<sequence length="145" mass="16985">WWKNQRVKINAYDLPSMVPKVSEVTMELYDCCISKFGRTFSFYNCNFEFVYKKNERDRQWSGFGNEYARKSVKLCVVSNPNTNCLILANNATNIPLISLIWHFPFFSQLCNASIVVETCHCGRVFLLNFACLFSFLIKKNDILMY</sequence>
<dbReference type="OrthoDB" id="4069699at2759"/>
<evidence type="ECO:0000313" key="1">
    <source>
        <dbReference type="EMBL" id="ETO08464.1"/>
    </source>
</evidence>
<dbReference type="AlphaFoldDB" id="X6M3G3"/>
<protein>
    <submittedName>
        <fullName evidence="1">Uncharacterized protein</fullName>
    </submittedName>
</protein>
<comment type="caution">
    <text evidence="1">The sequence shown here is derived from an EMBL/GenBank/DDBJ whole genome shotgun (WGS) entry which is preliminary data.</text>
</comment>
<accession>X6M3G3</accession>
<proteinExistence type="predicted"/>
<feature type="non-terminal residue" evidence="1">
    <location>
        <position position="1"/>
    </location>
</feature>
<organism evidence="1 2">
    <name type="scientific">Reticulomyxa filosa</name>
    <dbReference type="NCBI Taxonomy" id="46433"/>
    <lineage>
        <taxon>Eukaryota</taxon>
        <taxon>Sar</taxon>
        <taxon>Rhizaria</taxon>
        <taxon>Retaria</taxon>
        <taxon>Foraminifera</taxon>
        <taxon>Monothalamids</taxon>
        <taxon>Reticulomyxidae</taxon>
        <taxon>Reticulomyxa</taxon>
    </lineage>
</organism>